<name>A0A6H2DPV4_9SPHN</name>
<evidence type="ECO:0000313" key="15">
    <source>
        <dbReference type="EMBL" id="QJB70689.1"/>
    </source>
</evidence>
<feature type="domain" description="Galactokinase N-terminal" evidence="14">
    <location>
        <begin position="7"/>
        <end position="55"/>
    </location>
</feature>
<dbReference type="PANTHER" id="PTHR10457:SF7">
    <property type="entry name" value="GALACTOKINASE-RELATED"/>
    <property type="match status" value="1"/>
</dbReference>
<dbReference type="FunFam" id="3.30.230.10:FF:000017">
    <property type="entry name" value="Galactokinase"/>
    <property type="match status" value="1"/>
</dbReference>
<evidence type="ECO:0000259" key="13">
    <source>
        <dbReference type="Pfam" id="PF08544"/>
    </source>
</evidence>
<dbReference type="NCBIfam" id="NF003472">
    <property type="entry name" value="PRK05101.1"/>
    <property type="match status" value="1"/>
</dbReference>
<dbReference type="GO" id="GO:0004335">
    <property type="term" value="F:galactokinase activity"/>
    <property type="evidence" value="ECO:0007669"/>
    <property type="project" value="UniProtKB-UniRule"/>
</dbReference>
<dbReference type="GO" id="GO:0006012">
    <property type="term" value="P:galactose metabolic process"/>
    <property type="evidence" value="ECO:0007669"/>
    <property type="project" value="UniProtKB-UniRule"/>
</dbReference>
<evidence type="ECO:0000256" key="10">
    <source>
        <dbReference type="ARBA" id="ARBA00023277"/>
    </source>
</evidence>
<comment type="similarity">
    <text evidence="1">Belongs to the GHMP kinase family. GalK subfamily.</text>
</comment>
<protein>
    <recommendedName>
        <fullName evidence="11">Galactokinase</fullName>
        <ecNumber evidence="11">2.7.1.6</ecNumber>
    </recommendedName>
</protein>
<dbReference type="EMBL" id="CP051217">
    <property type="protein sequence ID" value="QJB70689.1"/>
    <property type="molecule type" value="Genomic_DNA"/>
</dbReference>
<evidence type="ECO:0000256" key="7">
    <source>
        <dbReference type="ARBA" id="ARBA00022840"/>
    </source>
</evidence>
<dbReference type="Pfam" id="PF08544">
    <property type="entry name" value="GHMP_kinases_C"/>
    <property type="match status" value="1"/>
</dbReference>
<sequence length="381" mass="40644">MVERVTQAFLQAYGKQPTRLFAAPGRVNLIGEHTDYNDGFVLPCAIDYETIVAISSRDDERMLVLACDAGNAEDSFDPGTVFVAQPEEWKNHVRGVAASFRERGHELAGANVAIAGNVPRGAGLSSSASLGVALATAFAEMNTLAHLTPTDFALIAQQSENDFVGCACGIMDQLVSARAMAGSALLIDCRSLDARPVAISSDVAVLIVHSGIERGLVDSAYNERRFQCQNAAKHYGVAALRDLDMEQMEAYRGNLDALSYRRARHVVAENARTLDAAEALSSGNIDRLSTLMAASHASMRDDFEITTPEIDGLVAMMGDHLGASGGARMTGGGFGGCVVALVARDKLDGLKMLVHERYRTPDGNRPRMFQCTASSGSSRIA</sequence>
<dbReference type="AlphaFoldDB" id="A0A6H2DPV4"/>
<dbReference type="InterPro" id="IPR000705">
    <property type="entry name" value="Galactokinase"/>
</dbReference>
<keyword evidence="8" id="KW-0460">Magnesium</keyword>
<keyword evidence="16" id="KW-1185">Reference proteome</keyword>
<dbReference type="InterPro" id="IPR013750">
    <property type="entry name" value="GHMP_kinase_C_dom"/>
</dbReference>
<evidence type="ECO:0000256" key="4">
    <source>
        <dbReference type="ARBA" id="ARBA00022723"/>
    </source>
</evidence>
<evidence type="ECO:0000256" key="2">
    <source>
        <dbReference type="ARBA" id="ARBA00022490"/>
    </source>
</evidence>
<dbReference type="EC" id="2.7.1.6" evidence="11"/>
<keyword evidence="5" id="KW-0547">Nucleotide-binding</keyword>
<evidence type="ECO:0000259" key="12">
    <source>
        <dbReference type="Pfam" id="PF00288"/>
    </source>
</evidence>
<dbReference type="GO" id="GO:0005829">
    <property type="term" value="C:cytosol"/>
    <property type="evidence" value="ECO:0007669"/>
    <property type="project" value="TreeGrafter"/>
</dbReference>
<keyword evidence="3 15" id="KW-0808">Transferase</keyword>
<keyword evidence="7" id="KW-0067">ATP-binding</keyword>
<keyword evidence="9" id="KW-0299">Galactose metabolism</keyword>
<feature type="domain" description="GHMP kinase C-terminal" evidence="13">
    <location>
        <begin position="276"/>
        <end position="344"/>
    </location>
</feature>
<dbReference type="SUPFAM" id="SSF54211">
    <property type="entry name" value="Ribosomal protein S5 domain 2-like"/>
    <property type="match status" value="1"/>
</dbReference>
<keyword evidence="2" id="KW-0963">Cytoplasm</keyword>
<evidence type="ECO:0000256" key="6">
    <source>
        <dbReference type="ARBA" id="ARBA00022777"/>
    </source>
</evidence>
<evidence type="ECO:0000256" key="1">
    <source>
        <dbReference type="ARBA" id="ARBA00006566"/>
    </source>
</evidence>
<keyword evidence="10" id="KW-0119">Carbohydrate metabolism</keyword>
<evidence type="ECO:0000313" key="16">
    <source>
        <dbReference type="Proteomes" id="UP000501600"/>
    </source>
</evidence>
<evidence type="ECO:0000259" key="14">
    <source>
        <dbReference type="Pfam" id="PF10509"/>
    </source>
</evidence>
<dbReference type="Pfam" id="PF00288">
    <property type="entry name" value="GHMP_kinases_N"/>
    <property type="match status" value="1"/>
</dbReference>
<dbReference type="InterPro" id="IPR014721">
    <property type="entry name" value="Ribsml_uS5_D2-typ_fold_subgr"/>
</dbReference>
<dbReference type="InterPro" id="IPR006203">
    <property type="entry name" value="GHMP_knse_ATP-bd_CS"/>
</dbReference>
<dbReference type="NCBIfam" id="TIGR00131">
    <property type="entry name" value="gal_kin"/>
    <property type="match status" value="1"/>
</dbReference>
<dbReference type="PROSITE" id="PS00627">
    <property type="entry name" value="GHMP_KINASES_ATP"/>
    <property type="match status" value="1"/>
</dbReference>
<dbReference type="FunFam" id="3.30.70.890:FF:000001">
    <property type="entry name" value="Galactokinase"/>
    <property type="match status" value="1"/>
</dbReference>
<dbReference type="SUPFAM" id="SSF55060">
    <property type="entry name" value="GHMP Kinase, C-terminal domain"/>
    <property type="match status" value="1"/>
</dbReference>
<dbReference type="PIRSF" id="PIRSF000530">
    <property type="entry name" value="Galactokinase"/>
    <property type="match status" value="1"/>
</dbReference>
<dbReference type="Pfam" id="PF10509">
    <property type="entry name" value="GalKase_gal_bdg"/>
    <property type="match status" value="1"/>
</dbReference>
<accession>A0A6H2DPV4</accession>
<feature type="domain" description="GHMP kinase N-terminal" evidence="12">
    <location>
        <begin position="91"/>
        <end position="177"/>
    </location>
</feature>
<dbReference type="PRINTS" id="PR00959">
    <property type="entry name" value="MEVGALKINASE"/>
</dbReference>
<keyword evidence="4" id="KW-0479">Metal-binding</keyword>
<evidence type="ECO:0000256" key="5">
    <source>
        <dbReference type="ARBA" id="ARBA00022741"/>
    </source>
</evidence>
<organism evidence="15 16">
    <name type="scientific">Parasphingorhabdus halotolerans</name>
    <dbReference type="NCBI Taxonomy" id="2725558"/>
    <lineage>
        <taxon>Bacteria</taxon>
        <taxon>Pseudomonadati</taxon>
        <taxon>Pseudomonadota</taxon>
        <taxon>Alphaproteobacteria</taxon>
        <taxon>Sphingomonadales</taxon>
        <taxon>Sphingomonadaceae</taxon>
        <taxon>Parasphingorhabdus</taxon>
    </lineage>
</organism>
<dbReference type="GO" id="GO:0005524">
    <property type="term" value="F:ATP binding"/>
    <property type="evidence" value="ECO:0007669"/>
    <property type="project" value="UniProtKB-UniRule"/>
</dbReference>
<dbReference type="PROSITE" id="PS00106">
    <property type="entry name" value="GALACTOKINASE"/>
    <property type="match status" value="1"/>
</dbReference>
<reference evidence="15 16" key="1">
    <citation type="submission" date="2020-04" db="EMBL/GenBank/DDBJ databases">
        <title>Genome sequence for Sphingorhabdus sp. strain M1.</title>
        <authorList>
            <person name="Park S.-J."/>
        </authorList>
    </citation>
    <scope>NUCLEOTIDE SEQUENCE [LARGE SCALE GENOMIC DNA]</scope>
    <source>
        <strain evidence="15 16">JK6</strain>
    </source>
</reference>
<dbReference type="Proteomes" id="UP000501600">
    <property type="component" value="Chromosome"/>
</dbReference>
<dbReference type="InterPro" id="IPR019539">
    <property type="entry name" value="GalKase_N"/>
</dbReference>
<dbReference type="PANTHER" id="PTHR10457">
    <property type="entry name" value="MEVALONATE KINASE/GALACTOKINASE"/>
    <property type="match status" value="1"/>
</dbReference>
<dbReference type="InterPro" id="IPR020568">
    <property type="entry name" value="Ribosomal_Su5_D2-typ_SF"/>
</dbReference>
<evidence type="ECO:0000256" key="11">
    <source>
        <dbReference type="NCBIfam" id="TIGR00131"/>
    </source>
</evidence>
<gene>
    <name evidence="15" type="primary">galK</name>
    <name evidence="15" type="ORF">HF685_05085</name>
</gene>
<proteinExistence type="inferred from homology"/>
<evidence type="ECO:0000256" key="8">
    <source>
        <dbReference type="ARBA" id="ARBA00022842"/>
    </source>
</evidence>
<keyword evidence="6 15" id="KW-0418">Kinase</keyword>
<dbReference type="Gene3D" id="3.30.230.10">
    <property type="match status" value="1"/>
</dbReference>
<dbReference type="InterPro" id="IPR006204">
    <property type="entry name" value="GHMP_kinase_N_dom"/>
</dbReference>
<evidence type="ECO:0000256" key="9">
    <source>
        <dbReference type="ARBA" id="ARBA00023144"/>
    </source>
</evidence>
<dbReference type="InterPro" id="IPR019741">
    <property type="entry name" value="Galactokinase_CS"/>
</dbReference>
<dbReference type="Gene3D" id="3.30.70.890">
    <property type="entry name" value="GHMP kinase, C-terminal domain"/>
    <property type="match status" value="1"/>
</dbReference>
<dbReference type="InterPro" id="IPR036554">
    <property type="entry name" value="GHMP_kinase_C_sf"/>
</dbReference>
<dbReference type="PRINTS" id="PR00473">
    <property type="entry name" value="GALCTOKINASE"/>
</dbReference>
<dbReference type="KEGG" id="phao:HF685_05085"/>
<dbReference type="GO" id="GO:0046872">
    <property type="term" value="F:metal ion binding"/>
    <property type="evidence" value="ECO:0007669"/>
    <property type="project" value="UniProtKB-KW"/>
</dbReference>
<evidence type="ECO:0000256" key="3">
    <source>
        <dbReference type="ARBA" id="ARBA00022679"/>
    </source>
</evidence>
<dbReference type="InterPro" id="IPR006206">
    <property type="entry name" value="Mevalonate/galactokinase"/>
</dbReference>